<keyword evidence="3" id="KW-1185">Reference proteome</keyword>
<reference evidence="2" key="1">
    <citation type="submission" date="2020-08" db="EMBL/GenBank/DDBJ databases">
        <title>Multicomponent nature underlies the extraordinary mechanical properties of spider dragline silk.</title>
        <authorList>
            <person name="Kono N."/>
            <person name="Nakamura H."/>
            <person name="Mori M."/>
            <person name="Yoshida Y."/>
            <person name="Ohtoshi R."/>
            <person name="Malay A.D."/>
            <person name="Moran D.A.P."/>
            <person name="Tomita M."/>
            <person name="Numata K."/>
            <person name="Arakawa K."/>
        </authorList>
    </citation>
    <scope>NUCLEOTIDE SEQUENCE</scope>
</reference>
<gene>
    <name evidence="2" type="primary">NCL1_51281</name>
    <name evidence="2" type="ORF">TNCV_1636431</name>
</gene>
<feature type="domain" description="Transposase Tc1-like" evidence="1">
    <location>
        <begin position="44"/>
        <end position="92"/>
    </location>
</feature>
<evidence type="ECO:0000259" key="1">
    <source>
        <dbReference type="Pfam" id="PF01498"/>
    </source>
</evidence>
<name>A0A8X6RGE6_TRICX</name>
<proteinExistence type="predicted"/>
<dbReference type="InterPro" id="IPR002492">
    <property type="entry name" value="Transposase_Tc1-like"/>
</dbReference>
<accession>A0A8X6RGE6</accession>
<organism evidence="2 3">
    <name type="scientific">Trichonephila clavipes</name>
    <name type="common">Golden silk orbweaver</name>
    <name type="synonym">Nephila clavipes</name>
    <dbReference type="NCBI Taxonomy" id="2585209"/>
    <lineage>
        <taxon>Eukaryota</taxon>
        <taxon>Metazoa</taxon>
        <taxon>Ecdysozoa</taxon>
        <taxon>Arthropoda</taxon>
        <taxon>Chelicerata</taxon>
        <taxon>Arachnida</taxon>
        <taxon>Araneae</taxon>
        <taxon>Araneomorphae</taxon>
        <taxon>Entelegynae</taxon>
        <taxon>Araneoidea</taxon>
        <taxon>Nephilidae</taxon>
        <taxon>Trichonephila</taxon>
    </lineage>
</organism>
<evidence type="ECO:0000313" key="2">
    <source>
        <dbReference type="EMBL" id="GFX94781.1"/>
    </source>
</evidence>
<dbReference type="GO" id="GO:0006313">
    <property type="term" value="P:DNA transposition"/>
    <property type="evidence" value="ECO:0007669"/>
    <property type="project" value="InterPro"/>
</dbReference>
<evidence type="ECO:0000313" key="3">
    <source>
        <dbReference type="Proteomes" id="UP000887159"/>
    </source>
</evidence>
<dbReference type="Pfam" id="PF01498">
    <property type="entry name" value="HTH_Tnp_Tc3_2"/>
    <property type="match status" value="1"/>
</dbReference>
<sequence>MSLRSFRRQHEQLSQFERGRIIGMMESGWSARRFARQLDRSGCAPTASSAAIQAQVAPSLGAPVSSRTIRRRLAEGHLGSRRSMRVLPLTPAYRPSVWSGDADEETGLQRNGTRPSLATNPDSISALMAIVFVCLDPSILSLL</sequence>
<dbReference type="AlphaFoldDB" id="A0A8X6RGE6"/>
<dbReference type="Proteomes" id="UP000887159">
    <property type="component" value="Unassembled WGS sequence"/>
</dbReference>
<comment type="caution">
    <text evidence="2">The sequence shown here is derived from an EMBL/GenBank/DDBJ whole genome shotgun (WGS) entry which is preliminary data.</text>
</comment>
<dbReference type="EMBL" id="BMAU01021180">
    <property type="protein sequence ID" value="GFX94781.1"/>
    <property type="molecule type" value="Genomic_DNA"/>
</dbReference>
<dbReference type="GO" id="GO:0003677">
    <property type="term" value="F:DNA binding"/>
    <property type="evidence" value="ECO:0007669"/>
    <property type="project" value="InterPro"/>
</dbReference>
<protein>
    <submittedName>
        <fullName evidence="2">HTH_Tnp_Tc3_2 domain-containing protein</fullName>
    </submittedName>
</protein>
<dbReference type="GO" id="GO:0015074">
    <property type="term" value="P:DNA integration"/>
    <property type="evidence" value="ECO:0007669"/>
    <property type="project" value="InterPro"/>
</dbReference>